<dbReference type="AlphaFoldDB" id="A0A914YLJ1"/>
<dbReference type="Proteomes" id="UP000887577">
    <property type="component" value="Unplaced"/>
</dbReference>
<dbReference type="WBParaSite" id="PSU_v2.g20228.t1">
    <property type="protein sequence ID" value="PSU_v2.g20228.t1"/>
    <property type="gene ID" value="PSU_v2.g20228"/>
</dbReference>
<sequence>MFGKVTGNTVFNLMRFNEHDIDKNERPVPEQRILKVKILENPFKDIKPRERAEIKKPEKSKEKKVKVKATVTTKNTALLSFGDEVEEDEAELEKINKDLSKKGKSAHDVLNDQKLSKAAAKMMEKRMKE</sequence>
<dbReference type="Gene3D" id="2.40.100.10">
    <property type="entry name" value="Cyclophilin-like"/>
    <property type="match status" value="1"/>
</dbReference>
<evidence type="ECO:0000313" key="1">
    <source>
        <dbReference type="Proteomes" id="UP000887577"/>
    </source>
</evidence>
<accession>A0A914YLJ1</accession>
<name>A0A914YLJ1_9BILA</name>
<dbReference type="InterPro" id="IPR029000">
    <property type="entry name" value="Cyclophilin-like_dom_sf"/>
</dbReference>
<evidence type="ECO:0000313" key="2">
    <source>
        <dbReference type="WBParaSite" id="PSU_v2.g20228.t1"/>
    </source>
</evidence>
<proteinExistence type="predicted"/>
<protein>
    <submittedName>
        <fullName evidence="2">Uncharacterized protein</fullName>
    </submittedName>
</protein>
<organism evidence="1 2">
    <name type="scientific">Panagrolaimus superbus</name>
    <dbReference type="NCBI Taxonomy" id="310955"/>
    <lineage>
        <taxon>Eukaryota</taxon>
        <taxon>Metazoa</taxon>
        <taxon>Ecdysozoa</taxon>
        <taxon>Nematoda</taxon>
        <taxon>Chromadorea</taxon>
        <taxon>Rhabditida</taxon>
        <taxon>Tylenchina</taxon>
        <taxon>Panagrolaimomorpha</taxon>
        <taxon>Panagrolaimoidea</taxon>
        <taxon>Panagrolaimidae</taxon>
        <taxon>Panagrolaimus</taxon>
    </lineage>
</organism>
<reference evidence="2" key="1">
    <citation type="submission" date="2022-11" db="UniProtKB">
        <authorList>
            <consortium name="WormBaseParasite"/>
        </authorList>
    </citation>
    <scope>IDENTIFICATION</scope>
</reference>
<keyword evidence="1" id="KW-1185">Reference proteome</keyword>